<evidence type="ECO:0000313" key="4">
    <source>
        <dbReference type="Proteomes" id="UP001379533"/>
    </source>
</evidence>
<keyword evidence="4" id="KW-1185">Reference proteome</keyword>
<protein>
    <submittedName>
        <fullName evidence="3">Uncharacterized protein</fullName>
    </submittedName>
</protein>
<keyword evidence="2" id="KW-0812">Transmembrane</keyword>
<feature type="region of interest" description="Disordered" evidence="1">
    <location>
        <begin position="1"/>
        <end position="75"/>
    </location>
</feature>
<sequence>MISKGESSPPDETIPQRNATAPTPPTAPLAPQIGTAAQAGSGTSSSSPSNPDDTGRGRIIATPAPSSTPLDRYSQTHIPIEVRERIRAIVREVVEESMQPLVRWQKDVETRLSRVSVGGVPPSSGNASYNGGPSSVASPIVVDRASFNDPFVPVSAPAARSSNLDVVPSPGGPVDVPLELDGGRRKRSVIWIIATVVLLLLVGFLSAMATSQLR</sequence>
<feature type="compositionally biased region" description="Low complexity" evidence="1">
    <location>
        <begin position="40"/>
        <end position="52"/>
    </location>
</feature>
<feature type="transmembrane region" description="Helical" evidence="2">
    <location>
        <begin position="189"/>
        <end position="209"/>
    </location>
</feature>
<gene>
    <name evidence="3" type="ORF">LZC95_17995</name>
</gene>
<name>A0ABZ2KJ53_9BACT</name>
<evidence type="ECO:0000256" key="2">
    <source>
        <dbReference type="SAM" id="Phobius"/>
    </source>
</evidence>
<proteinExistence type="predicted"/>
<dbReference type="Proteomes" id="UP001379533">
    <property type="component" value="Chromosome"/>
</dbReference>
<keyword evidence="2" id="KW-0472">Membrane</keyword>
<evidence type="ECO:0000256" key="1">
    <source>
        <dbReference type="SAM" id="MobiDB-lite"/>
    </source>
</evidence>
<keyword evidence="2" id="KW-1133">Transmembrane helix</keyword>
<accession>A0ABZ2KJ53</accession>
<feature type="compositionally biased region" description="Polar residues" evidence="1">
    <location>
        <begin position="64"/>
        <end position="75"/>
    </location>
</feature>
<reference evidence="3 4" key="1">
    <citation type="submission" date="2021-12" db="EMBL/GenBank/DDBJ databases">
        <title>Discovery of the Pendulisporaceae a myxobacterial family with distinct sporulation behavior and unique specialized metabolism.</title>
        <authorList>
            <person name="Garcia R."/>
            <person name="Popoff A."/>
            <person name="Bader C.D."/>
            <person name="Loehr J."/>
            <person name="Walesch S."/>
            <person name="Walt C."/>
            <person name="Boldt J."/>
            <person name="Bunk B."/>
            <person name="Haeckl F.J.F.P.J."/>
            <person name="Gunesch A.P."/>
            <person name="Birkelbach J."/>
            <person name="Nuebel U."/>
            <person name="Pietschmann T."/>
            <person name="Bach T."/>
            <person name="Mueller R."/>
        </authorList>
    </citation>
    <scope>NUCLEOTIDE SEQUENCE [LARGE SCALE GENOMIC DNA]</scope>
    <source>
        <strain evidence="3 4">MSr12523</strain>
    </source>
</reference>
<dbReference type="EMBL" id="CP089982">
    <property type="protein sequence ID" value="WXA98712.1"/>
    <property type="molecule type" value="Genomic_DNA"/>
</dbReference>
<organism evidence="3 4">
    <name type="scientific">Pendulispora brunnea</name>
    <dbReference type="NCBI Taxonomy" id="2905690"/>
    <lineage>
        <taxon>Bacteria</taxon>
        <taxon>Pseudomonadati</taxon>
        <taxon>Myxococcota</taxon>
        <taxon>Myxococcia</taxon>
        <taxon>Myxococcales</taxon>
        <taxon>Sorangiineae</taxon>
        <taxon>Pendulisporaceae</taxon>
        <taxon>Pendulispora</taxon>
    </lineage>
</organism>
<dbReference type="RefSeq" id="WP_394849325.1">
    <property type="nucleotide sequence ID" value="NZ_CP089982.1"/>
</dbReference>
<evidence type="ECO:0000313" key="3">
    <source>
        <dbReference type="EMBL" id="WXA98712.1"/>
    </source>
</evidence>